<organism evidence="1 2">
    <name type="scientific">Sorangium cellulosum</name>
    <name type="common">Polyangium cellulosum</name>
    <dbReference type="NCBI Taxonomy" id="56"/>
    <lineage>
        <taxon>Bacteria</taxon>
        <taxon>Pseudomonadati</taxon>
        <taxon>Myxococcota</taxon>
        <taxon>Polyangia</taxon>
        <taxon>Polyangiales</taxon>
        <taxon>Polyangiaceae</taxon>
        <taxon>Sorangium</taxon>
    </lineage>
</organism>
<dbReference type="AlphaFoldDB" id="A0A2L0EI22"/>
<accession>A0A2L0EI22</accession>
<evidence type="ECO:0008006" key="3">
    <source>
        <dbReference type="Google" id="ProtNLM"/>
    </source>
</evidence>
<evidence type="ECO:0000313" key="1">
    <source>
        <dbReference type="EMBL" id="AUX38940.1"/>
    </source>
</evidence>
<reference evidence="1 2" key="1">
    <citation type="submission" date="2015-09" db="EMBL/GenBank/DDBJ databases">
        <title>Sorangium comparison.</title>
        <authorList>
            <person name="Zaburannyi N."/>
            <person name="Bunk B."/>
            <person name="Overmann J."/>
            <person name="Mueller R."/>
        </authorList>
    </citation>
    <scope>NUCLEOTIDE SEQUENCE [LARGE SCALE GENOMIC DNA]</scope>
    <source>
        <strain evidence="1 2">So ce26</strain>
    </source>
</reference>
<name>A0A2L0EI22_SORCE</name>
<sequence length="54" mass="6338">MRFVGFGPVRETTFFNQKTRTPEQRAAWLQEMERIGERDARQSRARSPRTLAVA</sequence>
<dbReference type="EMBL" id="CP012673">
    <property type="protein sequence ID" value="AUX38940.1"/>
    <property type="molecule type" value="Genomic_DNA"/>
</dbReference>
<evidence type="ECO:0000313" key="2">
    <source>
        <dbReference type="Proteomes" id="UP000238348"/>
    </source>
</evidence>
<proteinExistence type="predicted"/>
<gene>
    <name evidence="1" type="ORF">SOCE26_003210</name>
</gene>
<protein>
    <recommendedName>
        <fullName evidence="3">PH domain-containing protein</fullName>
    </recommendedName>
</protein>
<dbReference type="Proteomes" id="UP000238348">
    <property type="component" value="Chromosome"/>
</dbReference>